<dbReference type="PANTHER" id="PTHR47331:SF5">
    <property type="entry name" value="RIBONUCLEASE H"/>
    <property type="match status" value="1"/>
</dbReference>
<accession>A0A8J2KHD1</accession>
<dbReference type="PANTHER" id="PTHR47331">
    <property type="entry name" value="PHD-TYPE DOMAIN-CONTAINING PROTEIN"/>
    <property type="match status" value="1"/>
</dbReference>
<feature type="region of interest" description="Disordered" evidence="1">
    <location>
        <begin position="64"/>
        <end position="89"/>
    </location>
</feature>
<dbReference type="PROSITE" id="PS00141">
    <property type="entry name" value="ASP_PROTEASE"/>
    <property type="match status" value="1"/>
</dbReference>
<reference evidence="2" key="1">
    <citation type="submission" date="2021-06" db="EMBL/GenBank/DDBJ databases">
        <authorList>
            <person name="Hodson N. C."/>
            <person name="Mongue J. A."/>
            <person name="Jaron S. K."/>
        </authorList>
    </citation>
    <scope>NUCLEOTIDE SEQUENCE</scope>
</reference>
<dbReference type="GO" id="GO:0006508">
    <property type="term" value="P:proteolysis"/>
    <property type="evidence" value="ECO:0007669"/>
    <property type="project" value="InterPro"/>
</dbReference>
<dbReference type="CDD" id="cd00303">
    <property type="entry name" value="retropepsin_like"/>
    <property type="match status" value="1"/>
</dbReference>
<dbReference type="AlphaFoldDB" id="A0A8J2KHD1"/>
<name>A0A8J2KHD1_9HEXA</name>
<dbReference type="Proteomes" id="UP000708208">
    <property type="component" value="Unassembled WGS sequence"/>
</dbReference>
<dbReference type="GO" id="GO:0004190">
    <property type="term" value="F:aspartic-type endopeptidase activity"/>
    <property type="evidence" value="ECO:0007669"/>
    <property type="project" value="InterPro"/>
</dbReference>
<evidence type="ECO:0000313" key="3">
    <source>
        <dbReference type="Proteomes" id="UP000708208"/>
    </source>
</evidence>
<dbReference type="InterPro" id="IPR001969">
    <property type="entry name" value="Aspartic_peptidase_AS"/>
</dbReference>
<evidence type="ECO:0008006" key="4">
    <source>
        <dbReference type="Google" id="ProtNLM"/>
    </source>
</evidence>
<comment type="caution">
    <text evidence="2">The sequence shown here is derived from an EMBL/GenBank/DDBJ whole genome shotgun (WGS) entry which is preliminary data.</text>
</comment>
<dbReference type="OrthoDB" id="8055525at2759"/>
<proteinExistence type="predicted"/>
<keyword evidence="3" id="KW-1185">Reference proteome</keyword>
<organism evidence="2 3">
    <name type="scientific">Allacma fusca</name>
    <dbReference type="NCBI Taxonomy" id="39272"/>
    <lineage>
        <taxon>Eukaryota</taxon>
        <taxon>Metazoa</taxon>
        <taxon>Ecdysozoa</taxon>
        <taxon>Arthropoda</taxon>
        <taxon>Hexapoda</taxon>
        <taxon>Collembola</taxon>
        <taxon>Symphypleona</taxon>
        <taxon>Sminthuridae</taxon>
        <taxon>Allacma</taxon>
    </lineage>
</organism>
<sequence length="289" mass="31833">MKNLGRKSNLGEDLIVKVILRKMDTETRREFKKSLPDTNVPSLDTLIKFVNKVVADHATEVEIEPTATAPGAKVPKQGERNPQTLTASSNSDLHTILATAMVQVTNKYNQPWDCRALIDSGSTHTYITSALVTTLGLKRLELNSPMNVKGLSDTDVANISHTVELEITTTYSPDTVIRATALIVKKASGVHPRMPINPKGWTHLQQLNLADPAFHKSRSVDILFGADIYPRLIHGTIIRGNDNQPIAQESVFGWTVLGPTITTPGNVSVCYNSICPLDSTLRKFWEIED</sequence>
<evidence type="ECO:0000256" key="1">
    <source>
        <dbReference type="SAM" id="MobiDB-lite"/>
    </source>
</evidence>
<dbReference type="EMBL" id="CAJVCH010324832">
    <property type="protein sequence ID" value="CAG7786750.1"/>
    <property type="molecule type" value="Genomic_DNA"/>
</dbReference>
<protein>
    <recommendedName>
        <fullName evidence="4">Peptidase aspartic putative domain-containing protein</fullName>
    </recommendedName>
</protein>
<feature type="compositionally biased region" description="Polar residues" evidence="1">
    <location>
        <begin position="80"/>
        <end position="89"/>
    </location>
</feature>
<evidence type="ECO:0000313" key="2">
    <source>
        <dbReference type="EMBL" id="CAG7786750.1"/>
    </source>
</evidence>
<dbReference type="Pfam" id="PF08284">
    <property type="entry name" value="RVP_2"/>
    <property type="match status" value="1"/>
</dbReference>
<feature type="non-terminal residue" evidence="2">
    <location>
        <position position="1"/>
    </location>
</feature>
<gene>
    <name evidence="2" type="ORF">AFUS01_LOCUS25304</name>
</gene>